<evidence type="ECO:0000256" key="1">
    <source>
        <dbReference type="SAM" id="MobiDB-lite"/>
    </source>
</evidence>
<evidence type="ECO:0000313" key="2">
    <source>
        <dbReference type="EMBL" id="KAL0113547.1"/>
    </source>
</evidence>
<evidence type="ECO:0000313" key="3">
    <source>
        <dbReference type="Proteomes" id="UP001430953"/>
    </source>
</evidence>
<organism evidence="2 3">
    <name type="scientific">Cardiocondyla obscurior</name>
    <dbReference type="NCBI Taxonomy" id="286306"/>
    <lineage>
        <taxon>Eukaryota</taxon>
        <taxon>Metazoa</taxon>
        <taxon>Ecdysozoa</taxon>
        <taxon>Arthropoda</taxon>
        <taxon>Hexapoda</taxon>
        <taxon>Insecta</taxon>
        <taxon>Pterygota</taxon>
        <taxon>Neoptera</taxon>
        <taxon>Endopterygota</taxon>
        <taxon>Hymenoptera</taxon>
        <taxon>Apocrita</taxon>
        <taxon>Aculeata</taxon>
        <taxon>Formicoidea</taxon>
        <taxon>Formicidae</taxon>
        <taxon>Myrmicinae</taxon>
        <taxon>Cardiocondyla</taxon>
    </lineage>
</organism>
<reference evidence="2 3" key="1">
    <citation type="submission" date="2023-03" db="EMBL/GenBank/DDBJ databases">
        <title>High recombination rates correlate with genetic variation in Cardiocondyla obscurior ants.</title>
        <authorList>
            <person name="Errbii M."/>
        </authorList>
    </citation>
    <scope>NUCLEOTIDE SEQUENCE [LARGE SCALE GENOMIC DNA]</scope>
    <source>
        <strain evidence="2">Alpha-2009</strain>
        <tissue evidence="2">Whole body</tissue>
    </source>
</reference>
<comment type="caution">
    <text evidence="2">The sequence shown here is derived from an EMBL/GenBank/DDBJ whole genome shotgun (WGS) entry which is preliminary data.</text>
</comment>
<feature type="region of interest" description="Disordered" evidence="1">
    <location>
        <begin position="21"/>
        <end position="137"/>
    </location>
</feature>
<proteinExistence type="predicted"/>
<name>A0AAW2FHZ4_9HYME</name>
<protein>
    <submittedName>
        <fullName evidence="2">Uncharacterized protein</fullName>
    </submittedName>
</protein>
<dbReference type="AlphaFoldDB" id="A0AAW2FHZ4"/>
<keyword evidence="3" id="KW-1185">Reference proteome</keyword>
<feature type="compositionally biased region" description="Basic and acidic residues" evidence="1">
    <location>
        <begin position="39"/>
        <end position="65"/>
    </location>
</feature>
<gene>
    <name evidence="2" type="ORF">PUN28_012603</name>
</gene>
<sequence>MSKPPAVHRSGAERREIHARLFANRTTRQLRQGVGGVETIRKEERAVGRKRETEEEKDAGAGREARKGRRRERARRAFSDVIRKCLTRHRSGPGGDGSDEGAERASRRAASGGRSMTSREFRAGLSRGVRPPPVSRRVIQVQRQIPFPLKLRAPGSVGPGEL</sequence>
<dbReference type="Proteomes" id="UP001430953">
    <property type="component" value="Unassembled WGS sequence"/>
</dbReference>
<accession>A0AAW2FHZ4</accession>
<dbReference type="EMBL" id="JADYXP020000012">
    <property type="protein sequence ID" value="KAL0113547.1"/>
    <property type="molecule type" value="Genomic_DNA"/>
</dbReference>